<dbReference type="SUPFAM" id="SSF57850">
    <property type="entry name" value="RING/U-box"/>
    <property type="match status" value="1"/>
</dbReference>
<gene>
    <name evidence="7" type="primary">Contig14332.g15272</name>
    <name evidence="7" type="ORF">STYLEM_16582</name>
</gene>
<feature type="region of interest" description="Disordered" evidence="4">
    <location>
        <begin position="682"/>
        <end position="713"/>
    </location>
</feature>
<evidence type="ECO:0000259" key="5">
    <source>
        <dbReference type="PROSITE" id="PS50006"/>
    </source>
</evidence>
<dbReference type="PROSITE" id="PS51292">
    <property type="entry name" value="ZF_RING_CH"/>
    <property type="match status" value="1"/>
</dbReference>
<dbReference type="PANTHER" id="PTHR46210:SF1">
    <property type="entry name" value="FHA DOMAIN-CONTAINING PROTEIN"/>
    <property type="match status" value="1"/>
</dbReference>
<dbReference type="InterPro" id="IPR011016">
    <property type="entry name" value="Znf_RING-CH"/>
</dbReference>
<organism evidence="7 8">
    <name type="scientific">Stylonychia lemnae</name>
    <name type="common">Ciliate</name>
    <dbReference type="NCBI Taxonomy" id="5949"/>
    <lineage>
        <taxon>Eukaryota</taxon>
        <taxon>Sar</taxon>
        <taxon>Alveolata</taxon>
        <taxon>Ciliophora</taxon>
        <taxon>Intramacronucleata</taxon>
        <taxon>Spirotrichea</taxon>
        <taxon>Stichotrichia</taxon>
        <taxon>Sporadotrichida</taxon>
        <taxon>Oxytrichidae</taxon>
        <taxon>Stylonychinae</taxon>
        <taxon>Stylonychia</taxon>
    </lineage>
</organism>
<feature type="compositionally biased region" description="Polar residues" evidence="4">
    <location>
        <begin position="769"/>
        <end position="780"/>
    </location>
</feature>
<dbReference type="InterPro" id="IPR008984">
    <property type="entry name" value="SMAD_FHA_dom_sf"/>
</dbReference>
<feature type="compositionally biased region" description="Polar residues" evidence="4">
    <location>
        <begin position="546"/>
        <end position="558"/>
    </location>
</feature>
<dbReference type="AlphaFoldDB" id="A0A078B2M8"/>
<keyword evidence="3" id="KW-0862">Zinc</keyword>
<evidence type="ECO:0000256" key="4">
    <source>
        <dbReference type="SAM" id="MobiDB-lite"/>
    </source>
</evidence>
<dbReference type="InterPro" id="IPR013083">
    <property type="entry name" value="Znf_RING/FYVE/PHD"/>
</dbReference>
<dbReference type="SMART" id="SM00240">
    <property type="entry name" value="FHA"/>
    <property type="match status" value="1"/>
</dbReference>
<dbReference type="CDD" id="cd00060">
    <property type="entry name" value="FHA"/>
    <property type="match status" value="1"/>
</dbReference>
<feature type="compositionally biased region" description="Polar residues" evidence="4">
    <location>
        <begin position="409"/>
        <end position="420"/>
    </location>
</feature>
<dbReference type="SMART" id="SM00744">
    <property type="entry name" value="RINGv"/>
    <property type="match status" value="1"/>
</dbReference>
<keyword evidence="2" id="KW-0863">Zinc-finger</keyword>
<evidence type="ECO:0000313" key="7">
    <source>
        <dbReference type="EMBL" id="CDW87477.1"/>
    </source>
</evidence>
<dbReference type="Proteomes" id="UP000039865">
    <property type="component" value="Unassembled WGS sequence"/>
</dbReference>
<feature type="domain" description="FHA" evidence="5">
    <location>
        <begin position="223"/>
        <end position="267"/>
    </location>
</feature>
<dbReference type="PROSITE" id="PS50006">
    <property type="entry name" value="FHA_DOMAIN"/>
    <property type="match status" value="1"/>
</dbReference>
<dbReference type="OrthoDB" id="264354at2759"/>
<dbReference type="InterPro" id="IPR000253">
    <property type="entry name" value="FHA_dom"/>
</dbReference>
<reference evidence="7 8" key="1">
    <citation type="submission" date="2014-06" db="EMBL/GenBank/DDBJ databases">
        <authorList>
            <person name="Swart Estienne"/>
        </authorList>
    </citation>
    <scope>NUCLEOTIDE SEQUENCE [LARGE SCALE GENOMIC DNA]</scope>
    <source>
        <strain evidence="7 8">130c</strain>
    </source>
</reference>
<evidence type="ECO:0000256" key="1">
    <source>
        <dbReference type="ARBA" id="ARBA00022723"/>
    </source>
</evidence>
<feature type="region of interest" description="Disordered" evidence="4">
    <location>
        <begin position="546"/>
        <end position="571"/>
    </location>
</feature>
<feature type="compositionally biased region" description="Basic and acidic residues" evidence="4">
    <location>
        <begin position="560"/>
        <end position="571"/>
    </location>
</feature>
<dbReference type="Pfam" id="PF12906">
    <property type="entry name" value="RINGv"/>
    <property type="match status" value="1"/>
</dbReference>
<evidence type="ECO:0000313" key="8">
    <source>
        <dbReference type="Proteomes" id="UP000039865"/>
    </source>
</evidence>
<dbReference type="Gene3D" id="2.60.200.20">
    <property type="match status" value="1"/>
</dbReference>
<name>A0A078B2M8_STYLE</name>
<keyword evidence="8" id="KW-1185">Reference proteome</keyword>
<feature type="domain" description="RING-CH-type" evidence="6">
    <location>
        <begin position="141"/>
        <end position="181"/>
    </location>
</feature>
<evidence type="ECO:0000256" key="2">
    <source>
        <dbReference type="ARBA" id="ARBA00022771"/>
    </source>
</evidence>
<dbReference type="CDD" id="cd16495">
    <property type="entry name" value="RING_CH-C4HC3_MARCH"/>
    <property type="match status" value="1"/>
</dbReference>
<sequence length="942" mass="109640">MRHEVNIDIKYDDVDENLQESKEEEVPQTQIAKVVEKNGAYWIFHSSTIDEEDEDNEKMPELKLWRIVKYCTISNGTINGYKLLPDDLLKLGRVRFKVREVQSPAYRKMQMRHTNNSLAANVILPKGKEVIAPLVIRETSQTSGGIPLCRICLSEENDLENPLFSPCKCKGTMKFIHLQCLVIQYDVPQYQPGEEPTYVVFESITSNTSKVIHVVNMLNVNEIKLGRGHDADVRVTDISVSRLHAVLKKTSKGYFVLEDNRSKFGTLCMVKNPLPLSINETNYIQAGRTMVEIQIKRPIKIFNNCICSSSANNNNINEKQRRSSSIKGGLTTKNGIDFFPEEFLPDRKKLLKKSKNESQIRIEKQMHTAFQSEGLEEYQINRLGEEIDLDYEDNPNSQGPSNRRRSIHSQRNSNFHNTNNILIEGEEEVKFEPRNHSSINIPDMTSMIHQQVQQLSRKSLSKQDNQENMNEAHASKSQRKSSSRYRSMKNQQRVPKSKLSRGGQSRQRSERSLQSIDNKQNNDSPIQIQDDELQSNFQINSINTYRNQDAQIQPVQDYQDNDHPNDYDDRAQSNRIVDKPSKQSSVQHISAKQFYGFEEEQPTNRIDLQSQRNLISIEEKKQGKYKYKQAKLKPASSNNSSQVLNQHTNIKDMMRNSKDFQDYSDAKDQQNQIPINNNSSIAKKSHQVQLKTQSHLQSSAIKVRDDEDQYNQDKETKDFQTADQMIFQKSFKNLPQSSSRVEGEDLNDESMEKYFDKMQKKQQMRDYKNQSSQKKNQGDFTNIEEDKQNELLIQNQRTLDFMTSNNHEQQRLNFHIYDGQDLEMSEEQQLQRNQDVMIQNIDDVEELDFDEIQQQQYSQNQQIPFIREANSSLQQSQDDSMTHNFESVQLATQSQQKSFLKAHSKELDTKFKNRINKNEKQVEQQSLVEGEEQIKFEDIEEY</sequence>
<evidence type="ECO:0000259" key="6">
    <source>
        <dbReference type="PROSITE" id="PS51292"/>
    </source>
</evidence>
<feature type="region of interest" description="Disordered" evidence="4">
    <location>
        <begin position="389"/>
        <end position="420"/>
    </location>
</feature>
<proteinExistence type="predicted"/>
<dbReference type="EMBL" id="CCKQ01015644">
    <property type="protein sequence ID" value="CDW87477.1"/>
    <property type="molecule type" value="Genomic_DNA"/>
</dbReference>
<keyword evidence="1" id="KW-0479">Metal-binding</keyword>
<feature type="compositionally biased region" description="Polar residues" evidence="4">
    <location>
        <begin position="449"/>
        <end position="469"/>
    </location>
</feature>
<feature type="compositionally biased region" description="Basic and acidic residues" evidence="4">
    <location>
        <begin position="758"/>
        <end position="768"/>
    </location>
</feature>
<feature type="compositionally biased region" description="Basic residues" evidence="4">
    <location>
        <begin position="476"/>
        <end position="487"/>
    </location>
</feature>
<protein>
    <submittedName>
        <fullName evidence="7">Fha domain</fullName>
    </submittedName>
</protein>
<dbReference type="GO" id="GO:0008270">
    <property type="term" value="F:zinc ion binding"/>
    <property type="evidence" value="ECO:0007669"/>
    <property type="project" value="UniProtKB-KW"/>
</dbReference>
<dbReference type="InParanoid" id="A0A078B2M8"/>
<dbReference type="Gene3D" id="3.30.40.10">
    <property type="entry name" value="Zinc/RING finger domain, C3HC4 (zinc finger)"/>
    <property type="match status" value="1"/>
</dbReference>
<dbReference type="SUPFAM" id="SSF49879">
    <property type="entry name" value="SMAD/FHA domain"/>
    <property type="match status" value="1"/>
</dbReference>
<feature type="compositionally biased region" description="Polar residues" evidence="4">
    <location>
        <begin position="687"/>
        <end position="700"/>
    </location>
</feature>
<dbReference type="PANTHER" id="PTHR46210">
    <property type="entry name" value="FHA DOMAIN-CONTAINING PROTEIN"/>
    <property type="match status" value="1"/>
</dbReference>
<evidence type="ECO:0000256" key="3">
    <source>
        <dbReference type="ARBA" id="ARBA00022833"/>
    </source>
</evidence>
<feature type="compositionally biased region" description="Polar residues" evidence="4">
    <location>
        <begin position="516"/>
        <end position="526"/>
    </location>
</feature>
<feature type="region of interest" description="Disordered" evidence="4">
    <location>
        <begin position="758"/>
        <end position="783"/>
    </location>
</feature>
<dbReference type="Pfam" id="PF00498">
    <property type="entry name" value="FHA"/>
    <property type="match status" value="1"/>
</dbReference>
<feature type="region of interest" description="Disordered" evidence="4">
    <location>
        <begin position="449"/>
        <end position="526"/>
    </location>
</feature>
<accession>A0A078B2M8</accession>